<dbReference type="Pfam" id="PF00370">
    <property type="entry name" value="FGGY_N"/>
    <property type="match status" value="1"/>
</dbReference>
<organism evidence="4">
    <name type="scientific">marine sediment metagenome</name>
    <dbReference type="NCBI Taxonomy" id="412755"/>
    <lineage>
        <taxon>unclassified sequences</taxon>
        <taxon>metagenomes</taxon>
        <taxon>ecological metagenomes</taxon>
    </lineage>
</organism>
<dbReference type="GO" id="GO:0005975">
    <property type="term" value="P:carbohydrate metabolic process"/>
    <property type="evidence" value="ECO:0007669"/>
    <property type="project" value="InterPro"/>
</dbReference>
<name>X0SYQ2_9ZZZZ</name>
<evidence type="ECO:0000256" key="2">
    <source>
        <dbReference type="ARBA" id="ARBA00022777"/>
    </source>
</evidence>
<keyword evidence="2" id="KW-0418">Kinase</keyword>
<evidence type="ECO:0000259" key="3">
    <source>
        <dbReference type="Pfam" id="PF00370"/>
    </source>
</evidence>
<accession>X0SYQ2</accession>
<evidence type="ECO:0000313" key="4">
    <source>
        <dbReference type="EMBL" id="GAF86338.1"/>
    </source>
</evidence>
<reference evidence="4" key="1">
    <citation type="journal article" date="2014" name="Front. Microbiol.">
        <title>High frequency of phylogenetically diverse reductive dehalogenase-homologous genes in deep subseafloor sedimentary metagenomes.</title>
        <authorList>
            <person name="Kawai M."/>
            <person name="Futagami T."/>
            <person name="Toyoda A."/>
            <person name="Takaki Y."/>
            <person name="Nishi S."/>
            <person name="Hori S."/>
            <person name="Arai W."/>
            <person name="Tsubouchi T."/>
            <person name="Morono Y."/>
            <person name="Uchiyama I."/>
            <person name="Ito T."/>
            <person name="Fujiyama A."/>
            <person name="Inagaki F."/>
            <person name="Takami H."/>
        </authorList>
    </citation>
    <scope>NUCLEOTIDE SEQUENCE</scope>
    <source>
        <strain evidence="4">Expedition CK06-06</strain>
    </source>
</reference>
<dbReference type="InterPro" id="IPR050406">
    <property type="entry name" value="FGGY_Carb_Kinase"/>
</dbReference>
<feature type="non-terminal residue" evidence="4">
    <location>
        <position position="280"/>
    </location>
</feature>
<dbReference type="PANTHER" id="PTHR43095">
    <property type="entry name" value="SUGAR KINASE"/>
    <property type="match status" value="1"/>
</dbReference>
<dbReference type="Gene3D" id="3.30.420.40">
    <property type="match status" value="2"/>
</dbReference>
<dbReference type="InterPro" id="IPR018484">
    <property type="entry name" value="FGGY_N"/>
</dbReference>
<dbReference type="EMBL" id="BARS01016285">
    <property type="protein sequence ID" value="GAF86338.1"/>
    <property type="molecule type" value="Genomic_DNA"/>
</dbReference>
<evidence type="ECO:0000256" key="1">
    <source>
        <dbReference type="ARBA" id="ARBA00022679"/>
    </source>
</evidence>
<keyword evidence="1" id="KW-0808">Transferase</keyword>
<protein>
    <recommendedName>
        <fullName evidence="3">Carbohydrate kinase FGGY N-terminal domain-containing protein</fullName>
    </recommendedName>
</protein>
<feature type="domain" description="Carbohydrate kinase FGGY N-terminal" evidence="3">
    <location>
        <begin position="2"/>
        <end position="130"/>
    </location>
</feature>
<dbReference type="SUPFAM" id="SSF53067">
    <property type="entry name" value="Actin-like ATPase domain"/>
    <property type="match status" value="2"/>
</dbReference>
<sequence length="280" mass="30686">KELFEITGHGLPFLFSLPRLLWFRENDEDLYNNIKHLLSIDGWVNYRLTGKFVIDDTSAAETLLYDINKRNWSEKILSEFEIPDQILPDQILPFGHVIGNILPEVAKSLDLNSQTPIIMSAADTQASLLGCGAFDTGSLGVVAGSTMPIMMIIDQPIVDPDQKLWTGAFINNLWVAESNAGSAGDVHKWFVEDILHQLGVPNPYEKFESLALSQPVGSRGVFADLGPSIFSAQSMVSVPEGGGFTFVPISYSLDAPANIASFARALLENLAYAVRANTEQ</sequence>
<comment type="caution">
    <text evidence="4">The sequence shown here is derived from an EMBL/GenBank/DDBJ whole genome shotgun (WGS) entry which is preliminary data.</text>
</comment>
<proteinExistence type="predicted"/>
<dbReference type="PANTHER" id="PTHR43095:SF5">
    <property type="entry name" value="XYLULOSE KINASE"/>
    <property type="match status" value="1"/>
</dbReference>
<dbReference type="GO" id="GO:0016301">
    <property type="term" value="F:kinase activity"/>
    <property type="evidence" value="ECO:0007669"/>
    <property type="project" value="UniProtKB-KW"/>
</dbReference>
<feature type="non-terminal residue" evidence="4">
    <location>
        <position position="1"/>
    </location>
</feature>
<gene>
    <name evidence="4" type="ORF">S01H1_26828</name>
</gene>
<dbReference type="InterPro" id="IPR043129">
    <property type="entry name" value="ATPase_NBD"/>
</dbReference>
<dbReference type="AlphaFoldDB" id="X0SYQ2"/>